<keyword evidence="3" id="KW-1185">Reference proteome</keyword>
<dbReference type="RefSeq" id="WP_377553598.1">
    <property type="nucleotide sequence ID" value="NZ_JBHSBN010000064.1"/>
</dbReference>
<evidence type="ECO:0000313" key="2">
    <source>
        <dbReference type="EMBL" id="MFC4110814.1"/>
    </source>
</evidence>
<protein>
    <submittedName>
        <fullName evidence="2">Recombinase family protein</fullName>
    </submittedName>
</protein>
<dbReference type="Pfam" id="PF07508">
    <property type="entry name" value="Recombinase"/>
    <property type="match status" value="1"/>
</dbReference>
<gene>
    <name evidence="2" type="ORF">ACFOX0_33495</name>
</gene>
<evidence type="ECO:0000259" key="1">
    <source>
        <dbReference type="Pfam" id="PF07508"/>
    </source>
</evidence>
<feature type="domain" description="Recombinase" evidence="1">
    <location>
        <begin position="2"/>
        <end position="79"/>
    </location>
</feature>
<dbReference type="Proteomes" id="UP001595868">
    <property type="component" value="Unassembled WGS sequence"/>
</dbReference>
<sequence>MRWIFEQRLAGGSVASIARALNETGIPCPSGADPARNPHRNGQGWMLTTVAAILANPRYTGRQVWNRHRTDHDDVDPDDAVTRHHEVQRWNAAPTRTARKHERFWWGLTCPNRNPTVGIHG</sequence>
<organism evidence="2 3">
    <name type="scientific">Micromonospora zhanjiangensis</name>
    <dbReference type="NCBI Taxonomy" id="1522057"/>
    <lineage>
        <taxon>Bacteria</taxon>
        <taxon>Bacillati</taxon>
        <taxon>Actinomycetota</taxon>
        <taxon>Actinomycetes</taxon>
        <taxon>Micromonosporales</taxon>
        <taxon>Micromonosporaceae</taxon>
        <taxon>Micromonospora</taxon>
    </lineage>
</organism>
<dbReference type="Gene3D" id="3.90.1750.20">
    <property type="entry name" value="Putative Large Serine Recombinase, Chain B, Domain 2"/>
    <property type="match status" value="1"/>
</dbReference>
<dbReference type="InterPro" id="IPR038109">
    <property type="entry name" value="DNA_bind_recomb_sf"/>
</dbReference>
<accession>A0ABV8KXG7</accession>
<reference evidence="3" key="1">
    <citation type="journal article" date="2019" name="Int. J. Syst. Evol. Microbiol.">
        <title>The Global Catalogue of Microorganisms (GCM) 10K type strain sequencing project: providing services to taxonomists for standard genome sequencing and annotation.</title>
        <authorList>
            <consortium name="The Broad Institute Genomics Platform"/>
            <consortium name="The Broad Institute Genome Sequencing Center for Infectious Disease"/>
            <person name="Wu L."/>
            <person name="Ma J."/>
        </authorList>
    </citation>
    <scope>NUCLEOTIDE SEQUENCE [LARGE SCALE GENOMIC DNA]</scope>
    <source>
        <strain evidence="3">2902at01</strain>
    </source>
</reference>
<comment type="caution">
    <text evidence="2">The sequence shown here is derived from an EMBL/GenBank/DDBJ whole genome shotgun (WGS) entry which is preliminary data.</text>
</comment>
<dbReference type="EMBL" id="JBHSBN010000064">
    <property type="protein sequence ID" value="MFC4110814.1"/>
    <property type="molecule type" value="Genomic_DNA"/>
</dbReference>
<proteinExistence type="predicted"/>
<dbReference type="InterPro" id="IPR011109">
    <property type="entry name" value="DNA_bind_recombinase_dom"/>
</dbReference>
<name>A0ABV8KXG7_9ACTN</name>
<evidence type="ECO:0000313" key="3">
    <source>
        <dbReference type="Proteomes" id="UP001595868"/>
    </source>
</evidence>